<protein>
    <submittedName>
        <fullName evidence="2">DUF2829 domain-containing protein</fullName>
    </submittedName>
</protein>
<comment type="caution">
    <text evidence="2">The sequence shown here is derived from an EMBL/GenBank/DDBJ whole genome shotgun (WGS) entry which is preliminary data.</text>
</comment>
<dbReference type="InterPro" id="IPR021361">
    <property type="entry name" value="Tad2-like_dom"/>
</dbReference>
<proteinExistence type="predicted"/>
<evidence type="ECO:0000259" key="1">
    <source>
        <dbReference type="Pfam" id="PF11195"/>
    </source>
</evidence>
<feature type="domain" description="Thoeris anti-defense 2-like" evidence="1">
    <location>
        <begin position="82"/>
        <end position="161"/>
    </location>
</feature>
<sequence length="165" mass="18464">MKFEEALKAMKCGSKVKLPSWGGYWCWNPEKEAIIMHTKDGQELDIRETQNVEYTLQNILSDEWTLADKTNCPQLGGEATFSFGEAIKYLKRGMKVARKGWNGKKQYIQLATGISYKTANGEVVNCEHDAIGNKAVAFVGTSGVQMGWLASQADMLAEDWIFAEE</sequence>
<keyword evidence="3" id="KW-1185">Reference proteome</keyword>
<dbReference type="Proteomes" id="UP000633936">
    <property type="component" value="Unassembled WGS sequence"/>
</dbReference>
<dbReference type="Pfam" id="PF11195">
    <property type="entry name" value="Tad2-like"/>
    <property type="match status" value="1"/>
</dbReference>
<name>A0ABR7I4R3_9FIRM</name>
<organism evidence="2 3">
    <name type="scientific">Blautia intestinalis</name>
    <dbReference type="NCBI Taxonomy" id="2763028"/>
    <lineage>
        <taxon>Bacteria</taxon>
        <taxon>Bacillati</taxon>
        <taxon>Bacillota</taxon>
        <taxon>Clostridia</taxon>
        <taxon>Lachnospirales</taxon>
        <taxon>Lachnospiraceae</taxon>
        <taxon>Blautia</taxon>
    </lineage>
</organism>
<accession>A0ABR7I4R3</accession>
<reference evidence="2 3" key="1">
    <citation type="submission" date="2020-08" db="EMBL/GenBank/DDBJ databases">
        <title>Genome public.</title>
        <authorList>
            <person name="Liu C."/>
            <person name="Sun Q."/>
        </authorList>
    </citation>
    <scope>NUCLEOTIDE SEQUENCE [LARGE SCALE GENOMIC DNA]</scope>
    <source>
        <strain evidence="2 3">27-44</strain>
    </source>
</reference>
<evidence type="ECO:0000313" key="3">
    <source>
        <dbReference type="Proteomes" id="UP000633936"/>
    </source>
</evidence>
<dbReference type="EMBL" id="JACOQE010000011">
    <property type="protein sequence ID" value="MBC5741502.1"/>
    <property type="molecule type" value="Genomic_DNA"/>
</dbReference>
<gene>
    <name evidence="2" type="ORF">H8Z79_13870</name>
</gene>
<evidence type="ECO:0000313" key="2">
    <source>
        <dbReference type="EMBL" id="MBC5741502.1"/>
    </source>
</evidence>
<dbReference type="RefSeq" id="WP_118040732.1">
    <property type="nucleotide sequence ID" value="NZ_JACOQE010000011.1"/>
</dbReference>